<dbReference type="PROSITE" id="PS50113">
    <property type="entry name" value="PAC"/>
    <property type="match status" value="1"/>
</dbReference>
<evidence type="ECO:0000256" key="5">
    <source>
        <dbReference type="ARBA" id="ARBA00022777"/>
    </source>
</evidence>
<feature type="domain" description="PAC" evidence="9">
    <location>
        <begin position="913"/>
        <end position="961"/>
    </location>
</feature>
<evidence type="ECO:0000256" key="2">
    <source>
        <dbReference type="ARBA" id="ARBA00012438"/>
    </source>
</evidence>
<keyword evidence="6" id="KW-0175">Coiled coil</keyword>
<dbReference type="AlphaFoldDB" id="A0AAC8QCZ9"/>
<dbReference type="InterPro" id="IPR005467">
    <property type="entry name" value="His_kinase_dom"/>
</dbReference>
<dbReference type="InterPro" id="IPR000014">
    <property type="entry name" value="PAS"/>
</dbReference>
<dbReference type="SMART" id="SM00387">
    <property type="entry name" value="HATPase_c"/>
    <property type="match status" value="1"/>
</dbReference>
<dbReference type="Gene3D" id="3.30.450.20">
    <property type="entry name" value="PAS domain"/>
    <property type="match status" value="4"/>
</dbReference>
<dbReference type="CDD" id="cd00082">
    <property type="entry name" value="HisKA"/>
    <property type="match status" value="1"/>
</dbReference>
<dbReference type="SMART" id="SM00388">
    <property type="entry name" value="HisKA"/>
    <property type="match status" value="1"/>
</dbReference>
<keyword evidence="4" id="KW-0808">Transferase</keyword>
<dbReference type="InterPro" id="IPR036097">
    <property type="entry name" value="HisK_dim/P_sf"/>
</dbReference>
<evidence type="ECO:0000313" key="10">
    <source>
        <dbReference type="EMBL" id="AKJ05000.1"/>
    </source>
</evidence>
<dbReference type="SUPFAM" id="SSF47384">
    <property type="entry name" value="Homodimeric domain of signal transducing histidine kinase"/>
    <property type="match status" value="1"/>
</dbReference>
<feature type="domain" description="PAS" evidence="8">
    <location>
        <begin position="838"/>
        <end position="881"/>
    </location>
</feature>
<dbReference type="KEGG" id="age:AA314_06626"/>
<dbReference type="NCBIfam" id="TIGR00229">
    <property type="entry name" value="sensory_box"/>
    <property type="match status" value="1"/>
</dbReference>
<evidence type="ECO:0000313" key="11">
    <source>
        <dbReference type="Proteomes" id="UP000035579"/>
    </source>
</evidence>
<evidence type="ECO:0000256" key="1">
    <source>
        <dbReference type="ARBA" id="ARBA00000085"/>
    </source>
</evidence>
<dbReference type="SMART" id="SM00091">
    <property type="entry name" value="PAS"/>
    <property type="match status" value="1"/>
</dbReference>
<feature type="coiled-coil region" evidence="6">
    <location>
        <begin position="229"/>
        <end position="270"/>
    </location>
</feature>
<dbReference type="Pfam" id="PF08448">
    <property type="entry name" value="PAS_4"/>
    <property type="match status" value="1"/>
</dbReference>
<feature type="domain" description="Histidine kinase" evidence="7">
    <location>
        <begin position="584"/>
        <end position="801"/>
    </location>
</feature>
<dbReference type="Gene3D" id="3.30.565.10">
    <property type="entry name" value="Histidine kinase-like ATPase, C-terminal domain"/>
    <property type="match status" value="1"/>
</dbReference>
<dbReference type="FunFam" id="3.30.565.10:FF:000006">
    <property type="entry name" value="Sensor histidine kinase WalK"/>
    <property type="match status" value="1"/>
</dbReference>
<dbReference type="PRINTS" id="PR00344">
    <property type="entry name" value="BCTRLSENSOR"/>
</dbReference>
<dbReference type="CDD" id="cd00130">
    <property type="entry name" value="PAS"/>
    <property type="match status" value="1"/>
</dbReference>
<dbReference type="GO" id="GO:0005886">
    <property type="term" value="C:plasma membrane"/>
    <property type="evidence" value="ECO:0007669"/>
    <property type="project" value="TreeGrafter"/>
</dbReference>
<dbReference type="InterPro" id="IPR003594">
    <property type="entry name" value="HATPase_dom"/>
</dbReference>
<reference evidence="10 11" key="1">
    <citation type="submission" date="2015-05" db="EMBL/GenBank/DDBJ databases">
        <title>Genome assembly of Archangium gephyra DSM 2261.</title>
        <authorList>
            <person name="Sharma G."/>
            <person name="Subramanian S."/>
        </authorList>
    </citation>
    <scope>NUCLEOTIDE SEQUENCE [LARGE SCALE GENOMIC DNA]</scope>
    <source>
        <strain evidence="10 11">DSM 2261</strain>
    </source>
</reference>
<evidence type="ECO:0000259" key="9">
    <source>
        <dbReference type="PROSITE" id="PS50113"/>
    </source>
</evidence>
<dbReference type="Pfam" id="PF02518">
    <property type="entry name" value="HATPase_c"/>
    <property type="match status" value="1"/>
</dbReference>
<dbReference type="EMBL" id="CP011509">
    <property type="protein sequence ID" value="AKJ05000.1"/>
    <property type="molecule type" value="Genomic_DNA"/>
</dbReference>
<gene>
    <name evidence="10" type="ORF">AA314_06626</name>
</gene>
<dbReference type="GO" id="GO:0009927">
    <property type="term" value="F:histidine phosphotransfer kinase activity"/>
    <property type="evidence" value="ECO:0007669"/>
    <property type="project" value="TreeGrafter"/>
</dbReference>
<dbReference type="PROSITE" id="PS50112">
    <property type="entry name" value="PAS"/>
    <property type="match status" value="1"/>
</dbReference>
<accession>A0AAC8QCZ9</accession>
<dbReference type="EC" id="2.7.13.3" evidence="2"/>
<dbReference type="InterPro" id="IPR003661">
    <property type="entry name" value="HisK_dim/P_dom"/>
</dbReference>
<dbReference type="Gene3D" id="1.10.287.130">
    <property type="match status" value="1"/>
</dbReference>
<dbReference type="PANTHER" id="PTHR43047">
    <property type="entry name" value="TWO-COMPONENT HISTIDINE PROTEIN KINASE"/>
    <property type="match status" value="1"/>
</dbReference>
<keyword evidence="3" id="KW-0597">Phosphoprotein</keyword>
<organism evidence="10 11">
    <name type="scientific">Archangium gephyra</name>
    <dbReference type="NCBI Taxonomy" id="48"/>
    <lineage>
        <taxon>Bacteria</taxon>
        <taxon>Pseudomonadati</taxon>
        <taxon>Myxococcota</taxon>
        <taxon>Myxococcia</taxon>
        <taxon>Myxococcales</taxon>
        <taxon>Cystobacterineae</taxon>
        <taxon>Archangiaceae</taxon>
        <taxon>Archangium</taxon>
    </lineage>
</organism>
<evidence type="ECO:0000259" key="7">
    <source>
        <dbReference type="PROSITE" id="PS50109"/>
    </source>
</evidence>
<dbReference type="InterPro" id="IPR003018">
    <property type="entry name" value="GAF"/>
</dbReference>
<dbReference type="SUPFAM" id="SSF55785">
    <property type="entry name" value="PYP-like sensor domain (PAS domain)"/>
    <property type="match status" value="3"/>
</dbReference>
<dbReference type="Pfam" id="PF00512">
    <property type="entry name" value="HisKA"/>
    <property type="match status" value="1"/>
</dbReference>
<evidence type="ECO:0000256" key="3">
    <source>
        <dbReference type="ARBA" id="ARBA00022553"/>
    </source>
</evidence>
<dbReference type="Gene3D" id="3.30.450.40">
    <property type="match status" value="1"/>
</dbReference>
<dbReference type="GO" id="GO:0000155">
    <property type="term" value="F:phosphorelay sensor kinase activity"/>
    <property type="evidence" value="ECO:0007669"/>
    <property type="project" value="InterPro"/>
</dbReference>
<dbReference type="SMART" id="SM00086">
    <property type="entry name" value="PAC"/>
    <property type="match status" value="2"/>
</dbReference>
<keyword evidence="5" id="KW-0418">Kinase</keyword>
<evidence type="ECO:0000256" key="4">
    <source>
        <dbReference type="ARBA" id="ARBA00022679"/>
    </source>
</evidence>
<protein>
    <recommendedName>
        <fullName evidence="2">histidine kinase</fullName>
        <ecNumber evidence="2">2.7.13.3</ecNumber>
    </recommendedName>
</protein>
<dbReference type="SUPFAM" id="SSF55874">
    <property type="entry name" value="ATPase domain of HSP90 chaperone/DNA topoisomerase II/histidine kinase"/>
    <property type="match status" value="1"/>
</dbReference>
<evidence type="ECO:0000259" key="8">
    <source>
        <dbReference type="PROSITE" id="PS50112"/>
    </source>
</evidence>
<dbReference type="PANTHER" id="PTHR43047:SF62">
    <property type="entry name" value="SENSOR HISTIDINE KINASE DPIB"/>
    <property type="match status" value="1"/>
</dbReference>
<dbReference type="PROSITE" id="PS50109">
    <property type="entry name" value="HIS_KIN"/>
    <property type="match status" value="1"/>
</dbReference>
<proteinExistence type="predicted"/>
<sequence length="961" mass="107544">MRCLSVNEQARNLGFPREQWLGEERFLSGTVFAPDRELFLSACRAAARGARIQERCRARSADGRTRWMALTLEPECLGRTRFLRGRMVEPPPEGSVTRGVPPLIVAHFDRELRHLDVNRGVEEVTGLPVASFIGRTNEELRMPPRLVRHWHEELHRVFRREEGRWFEFEFPPREESGPQGRTLFRAHLEPVFDSRGQVLSVRCETYRLRSACRARRFARASPPVGNPEADRLRQALHASRAREAELEQRLQQAERRADALSLESRRQKGELQTLLELLPVGIGIAREPLCQHVQQNAWFARLLEVPLETNVSLSAPEHERIQGVRLLHEGRELRPEEMPLQRAAATGEKVPGMELELEVRGRRHTSLLASAAPLLDEAHQPRGAIVSFLDITSRTRAMEAQRFLADSSAALASSLEPEQTFQILVRLCVPGLASMAVLLGSQEEGTLGLLSMAHAEPELEPLLARAFQHFHASPAHPLHDVMRTGLPRSIPATEEPGFWEGNEDPEWWHVRQRLALRSVMLVPISSHQRVTNVLVLGSPERVYTQDDCTFAREFAAHAATALDNARLYHEARQAVAVRDEFLGIAGHELRTPLTALKLGLQNLSRQAEALGQRERLEKWLTNCQRQGERLGRLVNDLLDVGRLTSGRLALVCQEMELPALVEEVVGRMRPELERAGCRVSLALESPLTGSWDRSRLDQVLTNLLSNAAKYGKGRPIEIRASALPEDRVCVSVRDEGIGITPEDQARIFGRFERAVSERHYGGLGLGLWISQQLVVRFGGHIGVKSEPGKGATFTVELPRRVETEEGVECRSQTPSWPGQQKAAAAEALALMEGDSLCRTILAALWEGIVVQDSEGNIITANASAEHILGLSLDQLTGRTSMDPRWRAIREDGSDFPGQEHPAMVALRTGRPVRNVTMGIYRPDGSRAWLLVNAQPLLRDGEPAPYMVVASFFDMTGQRKQA</sequence>
<dbReference type="SMART" id="SM00065">
    <property type="entry name" value="GAF"/>
    <property type="match status" value="1"/>
</dbReference>
<dbReference type="InterPro" id="IPR001610">
    <property type="entry name" value="PAC"/>
</dbReference>
<dbReference type="InterPro" id="IPR004358">
    <property type="entry name" value="Sig_transdc_His_kin-like_C"/>
</dbReference>
<name>A0AAC8QCZ9_9BACT</name>
<dbReference type="InterPro" id="IPR035965">
    <property type="entry name" value="PAS-like_dom_sf"/>
</dbReference>
<dbReference type="InterPro" id="IPR029016">
    <property type="entry name" value="GAF-like_dom_sf"/>
</dbReference>
<comment type="catalytic activity">
    <reaction evidence="1">
        <text>ATP + protein L-histidine = ADP + protein N-phospho-L-histidine.</text>
        <dbReference type="EC" id="2.7.13.3"/>
    </reaction>
</comment>
<dbReference type="InterPro" id="IPR000700">
    <property type="entry name" value="PAS-assoc_C"/>
</dbReference>
<dbReference type="InterPro" id="IPR013656">
    <property type="entry name" value="PAS_4"/>
</dbReference>
<dbReference type="Proteomes" id="UP000035579">
    <property type="component" value="Chromosome"/>
</dbReference>
<dbReference type="InterPro" id="IPR036890">
    <property type="entry name" value="HATPase_C_sf"/>
</dbReference>
<dbReference type="SUPFAM" id="SSF55781">
    <property type="entry name" value="GAF domain-like"/>
    <property type="match status" value="1"/>
</dbReference>
<dbReference type="Pfam" id="PF13426">
    <property type="entry name" value="PAS_9"/>
    <property type="match status" value="1"/>
</dbReference>
<dbReference type="Pfam" id="PF13185">
    <property type="entry name" value="GAF_2"/>
    <property type="match status" value="1"/>
</dbReference>
<evidence type="ECO:0000256" key="6">
    <source>
        <dbReference type="SAM" id="Coils"/>
    </source>
</evidence>